<name>A0AAD3P2M0_9RHOB</name>
<evidence type="ECO:0000313" key="2">
    <source>
        <dbReference type="EMBL" id="GLK66218.1"/>
    </source>
</evidence>
<feature type="chain" id="PRO_5041980302" description="Alpha/beta fold hydrolase" evidence="1">
    <location>
        <begin position="20"/>
        <end position="357"/>
    </location>
</feature>
<dbReference type="RefSeq" id="WP_271180360.1">
    <property type="nucleotide sequence ID" value="NZ_BSFH01000099.1"/>
</dbReference>
<sequence>MSARILFSLILLLAACAPRGDITIAPEAAGVGHVERIYIATNRTPDGRGQEQVSFGRVDVSVPPERQPGSITYPRRGARPDPRRDFLVSEFVRYPRPRDFRADLRHAIAARPAGDRDVVLFVHGYNNTFAEGLYRFAQLEHDLSLPGVPLHFSWPSRGQPLAYAADRETILYSRDALESSIDIATDAGAGKVILVAHSMGAALLMESLRQMAIGGKRQTLDRIGGVVLLSPDINVDLFRMQAKAIRRLPQPFVIFTSGRDRALSLSALISAEEVRLGSLTDAAPVADLPVTLVDVGAFSTGDGHFNVATSPALLQILSQAQELNQKFSLDASGGLGPLTRATLHAERAAQIVISPAF</sequence>
<keyword evidence="3" id="KW-1185">Reference proteome</keyword>
<evidence type="ECO:0008006" key="4">
    <source>
        <dbReference type="Google" id="ProtNLM"/>
    </source>
</evidence>
<protein>
    <recommendedName>
        <fullName evidence="4">Alpha/beta fold hydrolase</fullName>
    </recommendedName>
</protein>
<evidence type="ECO:0000256" key="1">
    <source>
        <dbReference type="SAM" id="SignalP"/>
    </source>
</evidence>
<dbReference type="AlphaFoldDB" id="A0AAD3P2M0"/>
<dbReference type="PANTHER" id="PTHR36513:SF1">
    <property type="entry name" value="TRANSMEMBRANE PROTEIN"/>
    <property type="match status" value="1"/>
</dbReference>
<dbReference type="InterPro" id="IPR029058">
    <property type="entry name" value="AB_hydrolase_fold"/>
</dbReference>
<proteinExistence type="predicted"/>
<reference evidence="2" key="2">
    <citation type="submission" date="2023-01" db="EMBL/GenBank/DDBJ databases">
        <authorList>
            <person name="Sun Q."/>
            <person name="Evtushenko L."/>
        </authorList>
    </citation>
    <scope>NUCLEOTIDE SEQUENCE</scope>
    <source>
        <strain evidence="2">VKM B-2222</strain>
    </source>
</reference>
<keyword evidence="1" id="KW-0732">Signal</keyword>
<organism evidence="2 3">
    <name type="scientific">Paracoccus kondratievae</name>
    <dbReference type="NCBI Taxonomy" id="135740"/>
    <lineage>
        <taxon>Bacteria</taxon>
        <taxon>Pseudomonadati</taxon>
        <taxon>Pseudomonadota</taxon>
        <taxon>Alphaproteobacteria</taxon>
        <taxon>Rhodobacterales</taxon>
        <taxon>Paracoccaceae</taxon>
        <taxon>Paracoccus</taxon>
    </lineage>
</organism>
<dbReference type="SUPFAM" id="SSF53474">
    <property type="entry name" value="alpha/beta-Hydrolases"/>
    <property type="match status" value="1"/>
</dbReference>
<dbReference type="InterPro" id="IPR010297">
    <property type="entry name" value="DUF900_hydrolase"/>
</dbReference>
<comment type="caution">
    <text evidence="2">The sequence shown here is derived from an EMBL/GenBank/DDBJ whole genome shotgun (WGS) entry which is preliminary data.</text>
</comment>
<accession>A0AAD3P2M0</accession>
<dbReference type="Pfam" id="PF05990">
    <property type="entry name" value="DUF900"/>
    <property type="match status" value="1"/>
</dbReference>
<dbReference type="PROSITE" id="PS51257">
    <property type="entry name" value="PROKAR_LIPOPROTEIN"/>
    <property type="match status" value="1"/>
</dbReference>
<dbReference type="PIRSF" id="PIRSF033909">
    <property type="entry name" value="UCP033909"/>
    <property type="match status" value="1"/>
</dbReference>
<reference evidence="2" key="1">
    <citation type="journal article" date="2014" name="Int. J. Syst. Evol. Microbiol.">
        <title>Complete genome sequence of Corynebacterium casei LMG S-19264T (=DSM 44701T), isolated from a smear-ripened cheese.</title>
        <authorList>
            <consortium name="US DOE Joint Genome Institute (JGI-PGF)"/>
            <person name="Walter F."/>
            <person name="Albersmeier A."/>
            <person name="Kalinowski J."/>
            <person name="Ruckert C."/>
        </authorList>
    </citation>
    <scope>NUCLEOTIDE SEQUENCE</scope>
    <source>
        <strain evidence="2">VKM B-2222</strain>
    </source>
</reference>
<dbReference type="InterPro" id="IPR014586">
    <property type="entry name" value="UCP033909"/>
</dbReference>
<feature type="signal peptide" evidence="1">
    <location>
        <begin position="1"/>
        <end position="19"/>
    </location>
</feature>
<evidence type="ECO:0000313" key="3">
    <source>
        <dbReference type="Proteomes" id="UP001143349"/>
    </source>
</evidence>
<dbReference type="EMBL" id="BSFH01000099">
    <property type="protein sequence ID" value="GLK66218.1"/>
    <property type="molecule type" value="Genomic_DNA"/>
</dbReference>
<gene>
    <name evidence="2" type="ORF">GCM10017635_36950</name>
</gene>
<dbReference type="PANTHER" id="PTHR36513">
    <property type="entry name" value="ABC TRANSMEMBRANE TYPE-1 DOMAIN-CONTAINING PROTEIN"/>
    <property type="match status" value="1"/>
</dbReference>
<dbReference type="Proteomes" id="UP001143349">
    <property type="component" value="Unassembled WGS sequence"/>
</dbReference>
<dbReference type="Gene3D" id="3.40.50.1820">
    <property type="entry name" value="alpha/beta hydrolase"/>
    <property type="match status" value="1"/>
</dbReference>